<geneLocation type="plasmid" evidence="2">
    <name>cbm2636_mp</name>
</geneLocation>
<sequence length="29" mass="3306">MDFRTAGPRGTRARWMAQGSFRAVIYESS</sequence>
<evidence type="ECO:0000313" key="2">
    <source>
        <dbReference type="Proteomes" id="UP000254259"/>
    </source>
</evidence>
<keyword evidence="1" id="KW-0614">Plasmid</keyword>
<proteinExistence type="predicted"/>
<accession>A0A9Q7V173</accession>
<evidence type="ECO:0000313" key="1">
    <source>
        <dbReference type="EMBL" id="SPD68471.1"/>
    </source>
</evidence>
<protein>
    <submittedName>
        <fullName evidence="1">Uncharacterized protein</fullName>
    </submittedName>
</protein>
<dbReference type="EMBL" id="LT984814">
    <property type="protein sequence ID" value="SPD68471.1"/>
    <property type="molecule type" value="Genomic_DNA"/>
</dbReference>
<reference evidence="1 2" key="1">
    <citation type="submission" date="2018-01" db="EMBL/GenBank/DDBJ databases">
        <authorList>
            <person name="Clerissi C."/>
        </authorList>
    </citation>
    <scope>NUCLEOTIDE SEQUENCE [LARGE SCALE GENOMIC DNA]</scope>
    <source>
        <strain evidence="1">Cupriavidus taiwanensis SWF 66322</strain>
        <plasmid evidence="2">cbm2636_mp</plasmid>
    </source>
</reference>
<dbReference type="AlphaFoldDB" id="A0A9Q7V173"/>
<name>A0A9Q7V173_9BURK</name>
<gene>
    <name evidence="1" type="ORF">CBM2636_MP21321</name>
</gene>
<dbReference type="Proteomes" id="UP000254259">
    <property type="component" value="Plasmid CBM2636_mp"/>
</dbReference>
<organism evidence="1 2">
    <name type="scientific">Cupriavidus taiwanensis</name>
    <dbReference type="NCBI Taxonomy" id="164546"/>
    <lineage>
        <taxon>Bacteria</taxon>
        <taxon>Pseudomonadati</taxon>
        <taxon>Pseudomonadota</taxon>
        <taxon>Betaproteobacteria</taxon>
        <taxon>Burkholderiales</taxon>
        <taxon>Burkholderiaceae</taxon>
        <taxon>Cupriavidus</taxon>
    </lineage>
</organism>